<dbReference type="Proteomes" id="UP001139981">
    <property type="component" value="Unassembled WGS sequence"/>
</dbReference>
<accession>A0ACC1M353</accession>
<sequence length="249" mass="28135">LRSMWEQLRLLASFGTPDGSTQDEERKQLCKDLYAGDVRRLLNGFLKVYHKLSNSANKCMEGHLADMFRVHVLGKLDQPLLLPGSNSASVSIGQRPGFFTESQSGLGRPDWISTIPALGDNEPFVVIFEFKRVTSENDNHSNGSLKQARAGLEQITEIRYATAYEDYTRRLDIGIAIGLGKVAMRQRLWTKCGDAPAVALDHVQEYREYGQQNGETIGAWDERLARDDDDGWQDSLGWRTERIAPEFRQ</sequence>
<organism evidence="1 2">
    <name type="scientific">Coemansia aciculifera</name>
    <dbReference type="NCBI Taxonomy" id="417176"/>
    <lineage>
        <taxon>Eukaryota</taxon>
        <taxon>Fungi</taxon>
        <taxon>Fungi incertae sedis</taxon>
        <taxon>Zoopagomycota</taxon>
        <taxon>Kickxellomycotina</taxon>
        <taxon>Kickxellomycetes</taxon>
        <taxon>Kickxellales</taxon>
        <taxon>Kickxellaceae</taxon>
        <taxon>Coemansia</taxon>
    </lineage>
</organism>
<dbReference type="EMBL" id="JANBVB010000677">
    <property type="protein sequence ID" value="KAJ2892692.1"/>
    <property type="molecule type" value="Genomic_DNA"/>
</dbReference>
<evidence type="ECO:0000313" key="2">
    <source>
        <dbReference type="Proteomes" id="UP001139981"/>
    </source>
</evidence>
<name>A0ACC1M353_9FUNG</name>
<gene>
    <name evidence="1" type="ORF">IWW38_003119</name>
</gene>
<reference evidence="1" key="1">
    <citation type="submission" date="2022-07" db="EMBL/GenBank/DDBJ databases">
        <title>Phylogenomic reconstructions and comparative analyses of Kickxellomycotina fungi.</title>
        <authorList>
            <person name="Reynolds N.K."/>
            <person name="Stajich J.E."/>
            <person name="Barry K."/>
            <person name="Grigoriev I.V."/>
            <person name="Crous P."/>
            <person name="Smith M.E."/>
        </authorList>
    </citation>
    <scope>NUCLEOTIDE SEQUENCE</scope>
    <source>
        <strain evidence="1">CBS 190363</strain>
    </source>
</reference>
<feature type="non-terminal residue" evidence="1">
    <location>
        <position position="1"/>
    </location>
</feature>
<keyword evidence="2" id="KW-1185">Reference proteome</keyword>
<protein>
    <submittedName>
        <fullName evidence="1">Uncharacterized protein</fullName>
    </submittedName>
</protein>
<evidence type="ECO:0000313" key="1">
    <source>
        <dbReference type="EMBL" id="KAJ2892692.1"/>
    </source>
</evidence>
<comment type="caution">
    <text evidence="1">The sequence shown here is derived from an EMBL/GenBank/DDBJ whole genome shotgun (WGS) entry which is preliminary data.</text>
</comment>
<proteinExistence type="predicted"/>